<evidence type="ECO:0000259" key="1">
    <source>
        <dbReference type="Pfam" id="PF02627"/>
    </source>
</evidence>
<dbReference type="AlphaFoldDB" id="A0A3B1C3X3"/>
<dbReference type="InterPro" id="IPR003779">
    <property type="entry name" value="CMD-like"/>
</dbReference>
<dbReference type="Pfam" id="PF02627">
    <property type="entry name" value="CMD"/>
    <property type="match status" value="1"/>
</dbReference>
<dbReference type="GO" id="GO:0047575">
    <property type="term" value="F:4-carboxymuconolactone decarboxylase activity"/>
    <property type="evidence" value="ECO:0007669"/>
    <property type="project" value="UniProtKB-EC"/>
</dbReference>
<reference evidence="2" key="1">
    <citation type="submission" date="2018-06" db="EMBL/GenBank/DDBJ databases">
        <authorList>
            <person name="Zhirakovskaya E."/>
        </authorList>
    </citation>
    <scope>NUCLEOTIDE SEQUENCE</scope>
</reference>
<dbReference type="PANTHER" id="PTHR33930">
    <property type="entry name" value="ALKYL HYDROPEROXIDE REDUCTASE AHPD"/>
    <property type="match status" value="1"/>
</dbReference>
<dbReference type="InterPro" id="IPR029032">
    <property type="entry name" value="AhpD-like"/>
</dbReference>
<evidence type="ECO:0000313" key="2">
    <source>
        <dbReference type="EMBL" id="VAX17570.1"/>
    </source>
</evidence>
<dbReference type="EMBL" id="UOGA01000098">
    <property type="protein sequence ID" value="VAX17570.1"/>
    <property type="molecule type" value="Genomic_DNA"/>
</dbReference>
<sequence length="110" mass="12149">METYYDPKDLPKFGEIGKDAPELAKKFFEYYNAVFAEGELTEREKSLIALGVAHAIQCPYCIDAYTQACLEKGSNTEEMTEAVHVATAIRGGASLVHGLQMRKVSDNISL</sequence>
<gene>
    <name evidence="2" type="ORF">MNBD_NITROSPINAE04-533</name>
</gene>
<dbReference type="SUPFAM" id="SSF69118">
    <property type="entry name" value="AhpD-like"/>
    <property type="match status" value="1"/>
</dbReference>
<dbReference type="InterPro" id="IPR004675">
    <property type="entry name" value="AhpD_core"/>
</dbReference>
<keyword evidence="2" id="KW-0456">Lyase</keyword>
<dbReference type="GO" id="GO:0051920">
    <property type="term" value="F:peroxiredoxin activity"/>
    <property type="evidence" value="ECO:0007669"/>
    <property type="project" value="InterPro"/>
</dbReference>
<feature type="domain" description="Carboxymuconolactone decarboxylase-like" evidence="1">
    <location>
        <begin position="21"/>
        <end position="100"/>
    </location>
</feature>
<dbReference type="InterPro" id="IPR026445">
    <property type="entry name" value="AlkhydPrxdase/COmuclacdeCOase"/>
</dbReference>
<dbReference type="Gene3D" id="1.20.1290.10">
    <property type="entry name" value="AhpD-like"/>
    <property type="match status" value="1"/>
</dbReference>
<protein>
    <submittedName>
        <fullName evidence="2">Carboxymuconolactone decarboxylase</fullName>
        <ecNumber evidence="2">4.1.1.44</ecNumber>
    </submittedName>
</protein>
<proteinExistence type="predicted"/>
<name>A0A3B1C3X3_9ZZZZ</name>
<dbReference type="NCBIfam" id="TIGR04169">
    <property type="entry name" value="perox_w_seleSAM"/>
    <property type="match status" value="1"/>
</dbReference>
<organism evidence="2">
    <name type="scientific">hydrothermal vent metagenome</name>
    <dbReference type="NCBI Taxonomy" id="652676"/>
    <lineage>
        <taxon>unclassified sequences</taxon>
        <taxon>metagenomes</taxon>
        <taxon>ecological metagenomes</taxon>
    </lineage>
</organism>
<dbReference type="EC" id="4.1.1.44" evidence="2"/>
<accession>A0A3B1C3X3</accession>
<dbReference type="PANTHER" id="PTHR33930:SF2">
    <property type="entry name" value="BLR3452 PROTEIN"/>
    <property type="match status" value="1"/>
</dbReference>
<dbReference type="NCBIfam" id="TIGR00778">
    <property type="entry name" value="ahpD_dom"/>
    <property type="match status" value="1"/>
</dbReference>